<evidence type="ECO:0000256" key="3">
    <source>
        <dbReference type="ARBA" id="ARBA00022676"/>
    </source>
</evidence>
<gene>
    <name evidence="7" type="ORF">XarjCFBP7645_10075</name>
</gene>
<dbReference type="AlphaFoldDB" id="A0A2S7ADW5"/>
<feature type="domain" description="Glycosyltransferase 2-like" evidence="6">
    <location>
        <begin position="18"/>
        <end position="144"/>
    </location>
</feature>
<keyword evidence="5" id="KW-0472">Membrane</keyword>
<protein>
    <submittedName>
        <fullName evidence="7">Glycosyl transferase</fullName>
    </submittedName>
</protein>
<dbReference type="GO" id="GO:0005886">
    <property type="term" value="C:plasma membrane"/>
    <property type="evidence" value="ECO:0007669"/>
    <property type="project" value="UniProtKB-SubCell"/>
</dbReference>
<dbReference type="InterPro" id="IPR029044">
    <property type="entry name" value="Nucleotide-diphossugar_trans"/>
</dbReference>
<proteinExistence type="predicted"/>
<name>A0A2S7ADW5_9XANT</name>
<accession>A0A2S7ADW5</accession>
<reference evidence="7 8" key="1">
    <citation type="submission" date="2016-08" db="EMBL/GenBank/DDBJ databases">
        <title>Evolution of the type three secretion system and type three effector repertoires in Xanthomonas.</title>
        <authorList>
            <person name="Merda D."/>
            <person name="Briand M."/>
            <person name="Bosis E."/>
            <person name="Rousseau C."/>
            <person name="Portier P."/>
            <person name="Jacques M.-A."/>
            <person name="Fischer-Le Saux M."/>
        </authorList>
    </citation>
    <scope>NUCLEOTIDE SEQUENCE [LARGE SCALE GENOMIC DNA]</scope>
    <source>
        <strain evidence="7 8">CFBP 7645</strain>
    </source>
</reference>
<evidence type="ECO:0000256" key="1">
    <source>
        <dbReference type="ARBA" id="ARBA00004236"/>
    </source>
</evidence>
<evidence type="ECO:0000256" key="2">
    <source>
        <dbReference type="ARBA" id="ARBA00022475"/>
    </source>
</evidence>
<evidence type="ECO:0000313" key="7">
    <source>
        <dbReference type="EMBL" id="PPU07919.1"/>
    </source>
</evidence>
<dbReference type="InterPro" id="IPR001173">
    <property type="entry name" value="Glyco_trans_2-like"/>
</dbReference>
<evidence type="ECO:0000256" key="5">
    <source>
        <dbReference type="ARBA" id="ARBA00023136"/>
    </source>
</evidence>
<dbReference type="GO" id="GO:0016757">
    <property type="term" value="F:glycosyltransferase activity"/>
    <property type="evidence" value="ECO:0007669"/>
    <property type="project" value="UniProtKB-KW"/>
</dbReference>
<evidence type="ECO:0000259" key="6">
    <source>
        <dbReference type="Pfam" id="PF00535"/>
    </source>
</evidence>
<comment type="subcellular location">
    <subcellularLocation>
        <location evidence="1">Cell membrane</location>
    </subcellularLocation>
</comment>
<dbReference type="CDD" id="cd00761">
    <property type="entry name" value="Glyco_tranf_GTA_type"/>
    <property type="match status" value="1"/>
</dbReference>
<dbReference type="Proteomes" id="UP000239204">
    <property type="component" value="Unassembled WGS sequence"/>
</dbReference>
<sequence length="242" mass="25446">MDVRAVDCATGAAAMIAVTIPAHNEVDLIGKCLQSILVAAAHPHLFGERVEIHVALDRCTDGTGPIARAHGARTINTSGGVGIARAAAASAAIARGARWLAFTDADTRVPPDWLSAQLDCAADVFCGVVEVTDWHDFRPETRQAFLAKEIRRDGHPHVHGANLGMSVAAYMAAGGFSSLKCSEDVALVSALERAGMQIARLVKPVVNTSARRIARATGGFSDHLARLEMAVLAGEAVLRNQV</sequence>
<evidence type="ECO:0000256" key="4">
    <source>
        <dbReference type="ARBA" id="ARBA00022679"/>
    </source>
</evidence>
<comment type="caution">
    <text evidence="7">The sequence shown here is derived from an EMBL/GenBank/DDBJ whole genome shotgun (WGS) entry which is preliminary data.</text>
</comment>
<organism evidence="7 8">
    <name type="scientific">Xanthomonas arboricola</name>
    <dbReference type="NCBI Taxonomy" id="56448"/>
    <lineage>
        <taxon>Bacteria</taxon>
        <taxon>Pseudomonadati</taxon>
        <taxon>Pseudomonadota</taxon>
        <taxon>Gammaproteobacteria</taxon>
        <taxon>Lysobacterales</taxon>
        <taxon>Lysobacteraceae</taxon>
        <taxon>Xanthomonas</taxon>
    </lineage>
</organism>
<dbReference type="EMBL" id="MIGY01000002">
    <property type="protein sequence ID" value="PPU07919.1"/>
    <property type="molecule type" value="Genomic_DNA"/>
</dbReference>
<dbReference type="PANTHER" id="PTHR43646">
    <property type="entry name" value="GLYCOSYLTRANSFERASE"/>
    <property type="match status" value="1"/>
</dbReference>
<keyword evidence="2" id="KW-1003">Cell membrane</keyword>
<dbReference type="Pfam" id="PF00535">
    <property type="entry name" value="Glycos_transf_2"/>
    <property type="match status" value="1"/>
</dbReference>
<evidence type="ECO:0000313" key="8">
    <source>
        <dbReference type="Proteomes" id="UP000239204"/>
    </source>
</evidence>
<dbReference type="SUPFAM" id="SSF53448">
    <property type="entry name" value="Nucleotide-diphospho-sugar transferases"/>
    <property type="match status" value="1"/>
</dbReference>
<keyword evidence="3" id="KW-0328">Glycosyltransferase</keyword>
<dbReference type="PANTHER" id="PTHR43646:SF2">
    <property type="entry name" value="GLYCOSYLTRANSFERASE 2-LIKE DOMAIN-CONTAINING PROTEIN"/>
    <property type="match status" value="1"/>
</dbReference>
<dbReference type="Gene3D" id="3.90.550.10">
    <property type="entry name" value="Spore Coat Polysaccharide Biosynthesis Protein SpsA, Chain A"/>
    <property type="match status" value="1"/>
</dbReference>
<keyword evidence="4 7" id="KW-0808">Transferase</keyword>